<name>A0ABT9UP88_9FIRM</name>
<dbReference type="EMBL" id="JAUSUF010000001">
    <property type="protein sequence ID" value="MDQ0148460.1"/>
    <property type="molecule type" value="Genomic_DNA"/>
</dbReference>
<reference evidence="2 3" key="1">
    <citation type="submission" date="2023-07" db="EMBL/GenBank/DDBJ databases">
        <title>Genomic Encyclopedia of Type Strains, Phase IV (KMG-IV): sequencing the most valuable type-strain genomes for metagenomic binning, comparative biology and taxonomic classification.</title>
        <authorList>
            <person name="Goeker M."/>
        </authorList>
    </citation>
    <scope>NUCLEOTIDE SEQUENCE [LARGE SCALE GENOMIC DNA]</scope>
    <source>
        <strain evidence="2 3">DSM 20694</strain>
    </source>
</reference>
<feature type="transmembrane region" description="Helical" evidence="1">
    <location>
        <begin position="15"/>
        <end position="35"/>
    </location>
</feature>
<evidence type="ECO:0000256" key="1">
    <source>
        <dbReference type="SAM" id="Phobius"/>
    </source>
</evidence>
<proteinExistence type="predicted"/>
<organism evidence="2 3">
    <name type="scientific">Eubacterium multiforme</name>
    <dbReference type="NCBI Taxonomy" id="83339"/>
    <lineage>
        <taxon>Bacteria</taxon>
        <taxon>Bacillati</taxon>
        <taxon>Bacillota</taxon>
        <taxon>Clostridia</taxon>
        <taxon>Eubacteriales</taxon>
        <taxon>Eubacteriaceae</taxon>
        <taxon>Eubacterium</taxon>
    </lineage>
</organism>
<keyword evidence="3" id="KW-1185">Reference proteome</keyword>
<gene>
    <name evidence="2" type="ORF">J2S18_000377</name>
</gene>
<comment type="caution">
    <text evidence="2">The sequence shown here is derived from an EMBL/GenBank/DDBJ whole genome shotgun (WGS) entry which is preliminary data.</text>
</comment>
<keyword evidence="1" id="KW-0472">Membrane</keyword>
<accession>A0ABT9UP88</accession>
<keyword evidence="1" id="KW-0812">Transmembrane</keyword>
<sequence>MGDKGGGKSVLYTRITQLVWICIGVLMLFLIYKVVTELI</sequence>
<evidence type="ECO:0000313" key="2">
    <source>
        <dbReference type="EMBL" id="MDQ0148460.1"/>
    </source>
</evidence>
<protein>
    <submittedName>
        <fullName evidence="2">Uncharacterized protein</fullName>
    </submittedName>
</protein>
<keyword evidence="1" id="KW-1133">Transmembrane helix</keyword>
<evidence type="ECO:0000313" key="3">
    <source>
        <dbReference type="Proteomes" id="UP001228504"/>
    </source>
</evidence>
<dbReference type="Proteomes" id="UP001228504">
    <property type="component" value="Unassembled WGS sequence"/>
</dbReference>